<dbReference type="EMBL" id="JAJNDB010000009">
    <property type="protein sequence ID" value="MCD2197814.1"/>
    <property type="molecule type" value="Genomic_DNA"/>
</dbReference>
<sequence>MDTRRLPYLVELARLGSMRAVAETLHTSTSSVSQQIAALAHEAGAPLVEPDGRRVRLTPAGRRLAEHAVEILAAVDSARHDLEPHGDPAGTVRVAGFATAVRRSLMPIVAAFADEHPRVRLTIREHEPTESLDLLDADAVDLALVYDYDLAPSAITPPASAVAGEPLWEARWGLGVPDDGSRAVSGPAAAVVGTYRHHDWIGNSRNRADEDVVRLLASTAGFEPRMTHEADSLDLVEDLVVAGLGVGLLPVDRPVRRGVRVLELRDPEVRLRCRAVTRRGRDSWPPLALVLAALR</sequence>
<dbReference type="Pfam" id="PF00126">
    <property type="entry name" value="HTH_1"/>
    <property type="match status" value="1"/>
</dbReference>
<keyword evidence="4" id="KW-0804">Transcription</keyword>
<dbReference type="Gene3D" id="3.40.190.10">
    <property type="entry name" value="Periplasmic binding protein-like II"/>
    <property type="match status" value="2"/>
</dbReference>
<protein>
    <submittedName>
        <fullName evidence="6">LysR family transcriptional regulator</fullName>
    </submittedName>
</protein>
<evidence type="ECO:0000256" key="4">
    <source>
        <dbReference type="ARBA" id="ARBA00023163"/>
    </source>
</evidence>
<keyword evidence="3" id="KW-0238">DNA-binding</keyword>
<dbReference type="Proteomes" id="UP001199469">
    <property type="component" value="Unassembled WGS sequence"/>
</dbReference>
<dbReference type="InterPro" id="IPR036388">
    <property type="entry name" value="WH-like_DNA-bd_sf"/>
</dbReference>
<keyword evidence="2" id="KW-0805">Transcription regulation</keyword>
<feature type="domain" description="HTH lysR-type" evidence="5">
    <location>
        <begin position="1"/>
        <end position="58"/>
    </location>
</feature>
<proteinExistence type="inferred from homology"/>
<comment type="similarity">
    <text evidence="1">Belongs to the LysR transcriptional regulatory family.</text>
</comment>
<dbReference type="Pfam" id="PF03466">
    <property type="entry name" value="LysR_substrate"/>
    <property type="match status" value="1"/>
</dbReference>
<organism evidence="6 7">
    <name type="scientific">Actinomycetospora endophytica</name>
    <dbReference type="NCBI Taxonomy" id="2291215"/>
    <lineage>
        <taxon>Bacteria</taxon>
        <taxon>Bacillati</taxon>
        <taxon>Actinomycetota</taxon>
        <taxon>Actinomycetes</taxon>
        <taxon>Pseudonocardiales</taxon>
        <taxon>Pseudonocardiaceae</taxon>
        <taxon>Actinomycetospora</taxon>
    </lineage>
</organism>
<dbReference type="SUPFAM" id="SSF46785">
    <property type="entry name" value="Winged helix' DNA-binding domain"/>
    <property type="match status" value="1"/>
</dbReference>
<reference evidence="6 7" key="1">
    <citation type="submission" date="2021-11" db="EMBL/GenBank/DDBJ databases">
        <title>Draft genome sequence of Actinomycetospora sp. SF1 isolated from the rhizosphere soil.</title>
        <authorList>
            <person name="Duangmal K."/>
            <person name="Chantavorakit T."/>
        </authorList>
    </citation>
    <scope>NUCLEOTIDE SEQUENCE [LARGE SCALE GENOMIC DNA]</scope>
    <source>
        <strain evidence="6 7">TBRC 5722</strain>
    </source>
</reference>
<gene>
    <name evidence="6" type="ORF">LQ327_31025</name>
</gene>
<evidence type="ECO:0000256" key="2">
    <source>
        <dbReference type="ARBA" id="ARBA00023015"/>
    </source>
</evidence>
<dbReference type="PANTHER" id="PTHR30346:SF29">
    <property type="entry name" value="LYSR SUBSTRATE-BINDING"/>
    <property type="match status" value="1"/>
</dbReference>
<dbReference type="PANTHER" id="PTHR30346">
    <property type="entry name" value="TRANSCRIPTIONAL DUAL REGULATOR HCAR-RELATED"/>
    <property type="match status" value="1"/>
</dbReference>
<dbReference type="InterPro" id="IPR005119">
    <property type="entry name" value="LysR_subst-bd"/>
</dbReference>
<dbReference type="SUPFAM" id="SSF53850">
    <property type="entry name" value="Periplasmic binding protein-like II"/>
    <property type="match status" value="1"/>
</dbReference>
<dbReference type="PROSITE" id="PS50931">
    <property type="entry name" value="HTH_LYSR"/>
    <property type="match status" value="1"/>
</dbReference>
<evidence type="ECO:0000313" key="6">
    <source>
        <dbReference type="EMBL" id="MCD2197814.1"/>
    </source>
</evidence>
<comment type="caution">
    <text evidence="6">The sequence shown here is derived from an EMBL/GenBank/DDBJ whole genome shotgun (WGS) entry which is preliminary data.</text>
</comment>
<evidence type="ECO:0000256" key="1">
    <source>
        <dbReference type="ARBA" id="ARBA00009437"/>
    </source>
</evidence>
<dbReference type="RefSeq" id="WP_230740138.1">
    <property type="nucleotide sequence ID" value="NZ_JAJNDB010000009.1"/>
</dbReference>
<evidence type="ECO:0000256" key="3">
    <source>
        <dbReference type="ARBA" id="ARBA00023125"/>
    </source>
</evidence>
<evidence type="ECO:0000313" key="7">
    <source>
        <dbReference type="Proteomes" id="UP001199469"/>
    </source>
</evidence>
<keyword evidence="7" id="KW-1185">Reference proteome</keyword>
<dbReference type="Gene3D" id="1.10.10.10">
    <property type="entry name" value="Winged helix-like DNA-binding domain superfamily/Winged helix DNA-binding domain"/>
    <property type="match status" value="1"/>
</dbReference>
<evidence type="ECO:0000259" key="5">
    <source>
        <dbReference type="PROSITE" id="PS50931"/>
    </source>
</evidence>
<dbReference type="InterPro" id="IPR000847">
    <property type="entry name" value="LysR_HTH_N"/>
</dbReference>
<dbReference type="InterPro" id="IPR036390">
    <property type="entry name" value="WH_DNA-bd_sf"/>
</dbReference>
<name>A0ABS8PLF9_9PSEU</name>
<accession>A0ABS8PLF9</accession>